<dbReference type="EMBL" id="MUFC01000007">
    <property type="protein sequence ID" value="OOE88401.1"/>
    <property type="molecule type" value="Genomic_DNA"/>
</dbReference>
<sequence length="249" mass="27659">MMKTPSLFLLMSTLYMPCSHAAAADSSPWQSDLSLGLQQLSGNADSQTINGEISGQYDGKHTRYQASASVLQVEKDGEEDKRKTELETQVSRGVSAHSYVLLNATYVADRYGPYFDDFMLATGLGHQWWQSDTLTLSTEVGPGYRYQRPNLDELDDDDLIMPYSVREPVIRAQAKGQWQWVENVSLEGRSIVISGASNTSVEGAVTLASTITEKLSIKITSKHNYMTDVPPGLKNHDSVLTLGLRYQWL</sequence>
<dbReference type="Proteomes" id="UP000188627">
    <property type="component" value="Unassembled WGS sequence"/>
</dbReference>
<keyword evidence="1" id="KW-0732">Signal</keyword>
<feature type="signal peptide" evidence="1">
    <location>
        <begin position="1"/>
        <end position="21"/>
    </location>
</feature>
<dbReference type="Pfam" id="PF04338">
    <property type="entry name" value="DUF481"/>
    <property type="match status" value="1"/>
</dbReference>
<dbReference type="RefSeq" id="WP_077772273.1">
    <property type="nucleotide sequence ID" value="NZ_MUFC01000007.1"/>
</dbReference>
<evidence type="ECO:0000313" key="3">
    <source>
        <dbReference type="Proteomes" id="UP000188627"/>
    </source>
</evidence>
<keyword evidence="3" id="KW-1185">Reference proteome</keyword>
<feature type="chain" id="PRO_5045932975" description="DUF481 domain-containing protein" evidence="1">
    <location>
        <begin position="22"/>
        <end position="249"/>
    </location>
</feature>
<evidence type="ECO:0000313" key="2">
    <source>
        <dbReference type="EMBL" id="OOE88401.1"/>
    </source>
</evidence>
<evidence type="ECO:0008006" key="4">
    <source>
        <dbReference type="Google" id="ProtNLM"/>
    </source>
</evidence>
<proteinExistence type="predicted"/>
<accession>A0ABX3KGY7</accession>
<evidence type="ECO:0000256" key="1">
    <source>
        <dbReference type="SAM" id="SignalP"/>
    </source>
</evidence>
<comment type="caution">
    <text evidence="2">The sequence shown here is derived from an EMBL/GenBank/DDBJ whole genome shotgun (WGS) entry which is preliminary data.</text>
</comment>
<dbReference type="InterPro" id="IPR007433">
    <property type="entry name" value="DUF481"/>
</dbReference>
<name>A0ABX3KGY7_9GAMM</name>
<reference evidence="3" key="1">
    <citation type="submission" date="2017-01" db="EMBL/GenBank/DDBJ databases">
        <title>Draft genome of the species Salinivibrio sharmensis.</title>
        <authorList>
            <person name="Lopez-Hermoso C."/>
            <person name="De La Haba R."/>
            <person name="Sanchez-Porro C."/>
            <person name="Ventosa A."/>
        </authorList>
    </citation>
    <scope>NUCLEOTIDE SEQUENCE [LARGE SCALE GENOMIC DNA]</scope>
    <source>
        <strain evidence="3">CBH463</strain>
    </source>
</reference>
<protein>
    <recommendedName>
        <fullName evidence="4">DUF481 domain-containing protein</fullName>
    </recommendedName>
</protein>
<gene>
    <name evidence="2" type="ORF">BZG74_08960</name>
</gene>
<organism evidence="2 3">
    <name type="scientific">Salinivibrio sharmensis</name>
    <dbReference type="NCBI Taxonomy" id="390883"/>
    <lineage>
        <taxon>Bacteria</taxon>
        <taxon>Pseudomonadati</taxon>
        <taxon>Pseudomonadota</taxon>
        <taxon>Gammaproteobacteria</taxon>
        <taxon>Vibrionales</taxon>
        <taxon>Vibrionaceae</taxon>
        <taxon>Salinivibrio</taxon>
    </lineage>
</organism>